<keyword evidence="2" id="KW-0812">Transmembrane</keyword>
<keyword evidence="2" id="KW-0472">Membrane</keyword>
<evidence type="ECO:0000256" key="1">
    <source>
        <dbReference type="SAM" id="MobiDB-lite"/>
    </source>
</evidence>
<name>A0A9P9EBZ9_9HYPO</name>
<proteinExistence type="predicted"/>
<keyword evidence="2" id="KW-1133">Transmembrane helix</keyword>
<sequence>MTTETPKIVRQSEGSGDENGEAIGYAEAPYLSGIARDATIANNQDFVVAVAPITNTLTATTSPPVIDRRGFTKEGCRRVAYFSPWLLSLALSWAPLARISFHEATSEILVSVIASSCEVGVVLLLSVPAALCAVFCPDYAPDPPSTSTKPSESSELTRGGKVFMALAILFYFVEPFVTGIYVLNMVDNLRCDAKNKQPERIECRVGCDLLLAIGVFRVIGIVHMLGLMVIVFGPGGSDQTEQRRRKHRQDTQV</sequence>
<evidence type="ECO:0000313" key="3">
    <source>
        <dbReference type="EMBL" id="KAH7134369.1"/>
    </source>
</evidence>
<comment type="caution">
    <text evidence="3">The sequence shown here is derived from an EMBL/GenBank/DDBJ whole genome shotgun (WGS) entry which is preliminary data.</text>
</comment>
<feature type="transmembrane region" description="Helical" evidence="2">
    <location>
        <begin position="209"/>
        <end position="236"/>
    </location>
</feature>
<organism evidence="3 4">
    <name type="scientific">Dactylonectria macrodidyma</name>
    <dbReference type="NCBI Taxonomy" id="307937"/>
    <lineage>
        <taxon>Eukaryota</taxon>
        <taxon>Fungi</taxon>
        <taxon>Dikarya</taxon>
        <taxon>Ascomycota</taxon>
        <taxon>Pezizomycotina</taxon>
        <taxon>Sordariomycetes</taxon>
        <taxon>Hypocreomycetidae</taxon>
        <taxon>Hypocreales</taxon>
        <taxon>Nectriaceae</taxon>
        <taxon>Dactylonectria</taxon>
    </lineage>
</organism>
<evidence type="ECO:0000313" key="4">
    <source>
        <dbReference type="Proteomes" id="UP000738349"/>
    </source>
</evidence>
<feature type="region of interest" description="Disordered" evidence="1">
    <location>
        <begin position="1"/>
        <end position="21"/>
    </location>
</feature>
<protein>
    <submittedName>
        <fullName evidence="3">Uncharacterized protein</fullName>
    </submittedName>
</protein>
<feature type="transmembrane region" description="Helical" evidence="2">
    <location>
        <begin position="162"/>
        <end position="183"/>
    </location>
</feature>
<dbReference type="OrthoDB" id="5106854at2759"/>
<keyword evidence="4" id="KW-1185">Reference proteome</keyword>
<dbReference type="AlphaFoldDB" id="A0A9P9EBZ9"/>
<dbReference type="Proteomes" id="UP000738349">
    <property type="component" value="Unassembled WGS sequence"/>
</dbReference>
<accession>A0A9P9EBZ9</accession>
<evidence type="ECO:0000256" key="2">
    <source>
        <dbReference type="SAM" id="Phobius"/>
    </source>
</evidence>
<reference evidence="3" key="1">
    <citation type="journal article" date="2021" name="Nat. Commun.">
        <title>Genetic determinants of endophytism in the Arabidopsis root mycobiome.</title>
        <authorList>
            <person name="Mesny F."/>
            <person name="Miyauchi S."/>
            <person name="Thiergart T."/>
            <person name="Pickel B."/>
            <person name="Atanasova L."/>
            <person name="Karlsson M."/>
            <person name="Huettel B."/>
            <person name="Barry K.W."/>
            <person name="Haridas S."/>
            <person name="Chen C."/>
            <person name="Bauer D."/>
            <person name="Andreopoulos W."/>
            <person name="Pangilinan J."/>
            <person name="LaButti K."/>
            <person name="Riley R."/>
            <person name="Lipzen A."/>
            <person name="Clum A."/>
            <person name="Drula E."/>
            <person name="Henrissat B."/>
            <person name="Kohler A."/>
            <person name="Grigoriev I.V."/>
            <person name="Martin F.M."/>
            <person name="Hacquard S."/>
        </authorList>
    </citation>
    <scope>NUCLEOTIDE SEQUENCE</scope>
    <source>
        <strain evidence="3">MPI-CAGE-AT-0147</strain>
    </source>
</reference>
<feature type="transmembrane region" description="Helical" evidence="2">
    <location>
        <begin position="108"/>
        <end position="141"/>
    </location>
</feature>
<dbReference type="EMBL" id="JAGMUV010000014">
    <property type="protein sequence ID" value="KAH7134369.1"/>
    <property type="molecule type" value="Genomic_DNA"/>
</dbReference>
<gene>
    <name evidence="3" type="ORF">EDB81DRAFT_949700</name>
</gene>